<dbReference type="PANTHER" id="PTHR48010:SF7">
    <property type="entry name" value="OS09G0400500 PROTEIN"/>
    <property type="match status" value="1"/>
</dbReference>
<evidence type="ECO:0000256" key="2">
    <source>
        <dbReference type="ARBA" id="ARBA00022527"/>
    </source>
</evidence>
<keyword evidence="12" id="KW-1185">Reference proteome</keyword>
<evidence type="ECO:0000256" key="6">
    <source>
        <dbReference type="ARBA" id="ARBA00022737"/>
    </source>
</evidence>
<dbReference type="GO" id="GO:0004674">
    <property type="term" value="F:protein serine/threonine kinase activity"/>
    <property type="evidence" value="ECO:0007669"/>
    <property type="project" value="UniProtKB-KW"/>
</dbReference>
<organism evidence="11">
    <name type="scientific">Oryza meridionalis</name>
    <dbReference type="NCBI Taxonomy" id="40149"/>
    <lineage>
        <taxon>Eukaryota</taxon>
        <taxon>Viridiplantae</taxon>
        <taxon>Streptophyta</taxon>
        <taxon>Embryophyta</taxon>
        <taxon>Tracheophyta</taxon>
        <taxon>Spermatophyta</taxon>
        <taxon>Magnoliopsida</taxon>
        <taxon>Liliopsida</taxon>
        <taxon>Poales</taxon>
        <taxon>Poaceae</taxon>
        <taxon>BOP clade</taxon>
        <taxon>Oryzoideae</taxon>
        <taxon>Oryzeae</taxon>
        <taxon>Oryzinae</taxon>
        <taxon>Oryza</taxon>
    </lineage>
</organism>
<evidence type="ECO:0000256" key="4">
    <source>
        <dbReference type="ARBA" id="ARBA00022679"/>
    </source>
</evidence>
<dbReference type="EC" id="2.7.11.1" evidence="1"/>
<evidence type="ECO:0000313" key="12">
    <source>
        <dbReference type="Proteomes" id="UP000008021"/>
    </source>
</evidence>
<comment type="catalytic activity">
    <reaction evidence="9">
        <text>L-threonyl-[protein] + ATP = O-phospho-L-threonyl-[protein] + ADP + H(+)</text>
        <dbReference type="Rhea" id="RHEA:46608"/>
        <dbReference type="Rhea" id="RHEA-COMP:11060"/>
        <dbReference type="Rhea" id="RHEA-COMP:11605"/>
        <dbReference type="ChEBI" id="CHEBI:15378"/>
        <dbReference type="ChEBI" id="CHEBI:30013"/>
        <dbReference type="ChEBI" id="CHEBI:30616"/>
        <dbReference type="ChEBI" id="CHEBI:61977"/>
        <dbReference type="ChEBI" id="CHEBI:456216"/>
        <dbReference type="EC" id="2.7.11.1"/>
    </reaction>
</comment>
<evidence type="ECO:0000256" key="9">
    <source>
        <dbReference type="ARBA" id="ARBA00047899"/>
    </source>
</evidence>
<proteinExistence type="predicted"/>
<protein>
    <recommendedName>
        <fullName evidence="1">non-specific serine/threonine protein kinase</fullName>
        <ecNumber evidence="1">2.7.11.1</ecNumber>
    </recommendedName>
</protein>
<evidence type="ECO:0000256" key="1">
    <source>
        <dbReference type="ARBA" id="ARBA00012513"/>
    </source>
</evidence>
<dbReference type="InterPro" id="IPR032675">
    <property type="entry name" value="LRR_dom_sf"/>
</dbReference>
<dbReference type="STRING" id="40149.A0A0E0ERW3"/>
<evidence type="ECO:0000256" key="8">
    <source>
        <dbReference type="ARBA" id="ARBA00023180"/>
    </source>
</evidence>
<evidence type="ECO:0000313" key="11">
    <source>
        <dbReference type="EnsemblPlants" id="OMERI09G07180.1"/>
    </source>
</evidence>
<comment type="catalytic activity">
    <reaction evidence="10">
        <text>L-seryl-[protein] + ATP = O-phospho-L-seryl-[protein] + ADP + H(+)</text>
        <dbReference type="Rhea" id="RHEA:17989"/>
        <dbReference type="Rhea" id="RHEA-COMP:9863"/>
        <dbReference type="Rhea" id="RHEA-COMP:11604"/>
        <dbReference type="ChEBI" id="CHEBI:15378"/>
        <dbReference type="ChEBI" id="CHEBI:29999"/>
        <dbReference type="ChEBI" id="CHEBI:30616"/>
        <dbReference type="ChEBI" id="CHEBI:83421"/>
        <dbReference type="ChEBI" id="CHEBI:456216"/>
        <dbReference type="EC" id="2.7.11.1"/>
    </reaction>
</comment>
<dbReference type="Pfam" id="PF00560">
    <property type="entry name" value="LRR_1"/>
    <property type="match status" value="3"/>
</dbReference>
<keyword evidence="2" id="KW-0723">Serine/threonine-protein kinase</keyword>
<dbReference type="Proteomes" id="UP000008021">
    <property type="component" value="Chromosome 9"/>
</dbReference>
<reference evidence="11" key="1">
    <citation type="submission" date="2015-04" db="UniProtKB">
        <authorList>
            <consortium name="EnsemblPlants"/>
        </authorList>
    </citation>
    <scope>IDENTIFICATION</scope>
</reference>
<dbReference type="InterPro" id="IPR001611">
    <property type="entry name" value="Leu-rich_rpt"/>
</dbReference>
<evidence type="ECO:0000256" key="3">
    <source>
        <dbReference type="ARBA" id="ARBA00022614"/>
    </source>
</evidence>
<keyword evidence="6" id="KW-0677">Repeat</keyword>
<keyword evidence="7" id="KW-0418">Kinase</keyword>
<evidence type="ECO:0000256" key="5">
    <source>
        <dbReference type="ARBA" id="ARBA00022729"/>
    </source>
</evidence>
<keyword evidence="8" id="KW-0325">Glycoprotein</keyword>
<dbReference type="InterPro" id="IPR050994">
    <property type="entry name" value="At_inactive_RLKs"/>
</dbReference>
<evidence type="ECO:0000256" key="10">
    <source>
        <dbReference type="ARBA" id="ARBA00048679"/>
    </source>
</evidence>
<sequence>MRSAHGPWLPWATLSSSSPCGWRGVWCDAGGGRVVALQLPGAKLVGRVPTGMVGNLTALQTLSLRSNALSGGIPADSNNCGELRALYLQGNQLAGEVPEGFFSLLLLQWLDLSHNRNTGSISPEFNKLRRME</sequence>
<dbReference type="SUPFAM" id="SSF52058">
    <property type="entry name" value="L domain-like"/>
    <property type="match status" value="1"/>
</dbReference>
<keyword evidence="3" id="KW-0433">Leucine-rich repeat</keyword>
<dbReference type="Gramene" id="OMERI09G07180.1">
    <property type="protein sequence ID" value="OMERI09G07180.1"/>
    <property type="gene ID" value="OMERI09G07180"/>
</dbReference>
<evidence type="ECO:0000256" key="7">
    <source>
        <dbReference type="ARBA" id="ARBA00022777"/>
    </source>
</evidence>
<reference evidence="11" key="2">
    <citation type="submission" date="2018-05" db="EMBL/GenBank/DDBJ databases">
        <title>OmerRS3 (Oryza meridionalis Reference Sequence Version 3).</title>
        <authorList>
            <person name="Zhang J."/>
            <person name="Kudrna D."/>
            <person name="Lee S."/>
            <person name="Talag J."/>
            <person name="Welchert J."/>
            <person name="Wing R.A."/>
        </authorList>
    </citation>
    <scope>NUCLEOTIDE SEQUENCE [LARGE SCALE GENOMIC DNA]</scope>
    <source>
        <strain evidence="11">cv. OR44</strain>
    </source>
</reference>
<dbReference type="HOGENOM" id="CLU_1920465_0_0_1"/>
<dbReference type="AlphaFoldDB" id="A0A0E0ERW3"/>
<name>A0A0E0ERW3_9ORYZ</name>
<dbReference type="PANTHER" id="PTHR48010">
    <property type="entry name" value="OS05G0588300 PROTEIN"/>
    <property type="match status" value="1"/>
</dbReference>
<keyword evidence="5" id="KW-0732">Signal</keyword>
<dbReference type="eggNOG" id="ENOG502QSFF">
    <property type="taxonomic scope" value="Eukaryota"/>
</dbReference>
<dbReference type="FunFam" id="3.80.10.10:FF:000041">
    <property type="entry name" value="LRR receptor-like serine/threonine-protein kinase ERECTA"/>
    <property type="match status" value="1"/>
</dbReference>
<dbReference type="Gene3D" id="3.80.10.10">
    <property type="entry name" value="Ribonuclease Inhibitor"/>
    <property type="match status" value="1"/>
</dbReference>
<dbReference type="EnsemblPlants" id="OMERI09G07180.1">
    <property type="protein sequence ID" value="OMERI09G07180.1"/>
    <property type="gene ID" value="OMERI09G07180"/>
</dbReference>
<accession>A0A0E0ERW3</accession>
<keyword evidence="4" id="KW-0808">Transferase</keyword>